<protein>
    <recommendedName>
        <fullName evidence="1">Fibronectin type-III domain-containing protein</fullName>
    </recommendedName>
</protein>
<dbReference type="OMA" id="ENWKSER"/>
<dbReference type="Gene3D" id="2.60.40.10">
    <property type="entry name" value="Immunoglobulins"/>
    <property type="match status" value="1"/>
</dbReference>
<organism evidence="2 3">
    <name type="scientific">Latimeria chalumnae</name>
    <name type="common">Coelacanth</name>
    <dbReference type="NCBI Taxonomy" id="7897"/>
    <lineage>
        <taxon>Eukaryota</taxon>
        <taxon>Metazoa</taxon>
        <taxon>Chordata</taxon>
        <taxon>Craniata</taxon>
        <taxon>Vertebrata</taxon>
        <taxon>Euteleostomi</taxon>
        <taxon>Coelacanthiformes</taxon>
        <taxon>Coelacanthidae</taxon>
        <taxon>Latimeria</taxon>
    </lineage>
</organism>
<dbReference type="STRING" id="7897.ENSLACP00000009527"/>
<dbReference type="InterPro" id="IPR052090">
    <property type="entry name" value="Cytolytic_pore-forming_toxin"/>
</dbReference>
<dbReference type="AlphaFoldDB" id="H3AIQ6"/>
<dbReference type="InterPro" id="IPR056072">
    <property type="entry name" value="SNTX_MACPF/CDC-like_dom"/>
</dbReference>
<dbReference type="InterPro" id="IPR048997">
    <property type="entry name" value="Stonustoxin-like_helical"/>
</dbReference>
<dbReference type="CDD" id="cd00063">
    <property type="entry name" value="FN3"/>
    <property type="match status" value="1"/>
</dbReference>
<accession>H3AIQ6</accession>
<sequence>MAEGVGTIEMAALGRPFQLGMLYDCRNDSLVPGVTLWDLNILNTDLHKTSQRNTDFSIIASDSIEDKSSALNLKASLKASFLCGLVTVEGSAKYLNDKTTSKQQARVTLQYRTTTTYEQLTMSHLGRHNVTHPDVFDQGTATHVVTAILYGAQAFFVFDCTVSSDENKQDIQGLMKGIINKIPQIEAGGQGSVHIKEQDKLQTNNFSCKFHGDFALPSNPTTFEDAIKIYTDLPKMIGENGEYSVPVRVWLHPLNLLDNKAAKLVCSISIGLVACSEAVLEELDDFDRQCNDLINHKIANQFPEIGQKIKQFKGMCQRYKFFFQSKLAQLLPSIRGTGKQESLLADLLNTKEKSPFSKHLLTTWLEEKKREINIIKSYVSRMEDNDIEVASSGSELDNLIVDFRVINMFCFMFTSLKHHEPYLADLTNYLNSSNDETQFQISDEDNYLKQNIKQWLNSDVSQQIRSCAILFLKLTEANKTDEKTKFIIASTEDESNPGASLYLYKNGTLVEKNFQLPPKPSSPLIDRKAHNSVTLKLQPLSCDPGETVKHRVEFRKVSEEVWIQVAREDKNECLTVLALCAKTQYQFRYVVCVHGVNVTSDLINSKTLPTSP</sequence>
<reference evidence="2" key="2">
    <citation type="submission" date="2025-08" db="UniProtKB">
        <authorList>
            <consortium name="Ensembl"/>
        </authorList>
    </citation>
    <scope>IDENTIFICATION</scope>
</reference>
<dbReference type="Proteomes" id="UP000008672">
    <property type="component" value="Unassembled WGS sequence"/>
</dbReference>
<dbReference type="InterPro" id="IPR013783">
    <property type="entry name" value="Ig-like_fold"/>
</dbReference>
<dbReference type="PANTHER" id="PTHR31594:SF16">
    <property type="entry name" value="SI:CH211-281L24.3"/>
    <property type="match status" value="1"/>
</dbReference>
<dbReference type="PANTHER" id="PTHR31594">
    <property type="entry name" value="AIG1-TYPE G DOMAIN-CONTAINING PROTEIN"/>
    <property type="match status" value="1"/>
</dbReference>
<reference evidence="3" key="1">
    <citation type="submission" date="2011-08" db="EMBL/GenBank/DDBJ databases">
        <title>The draft genome of Latimeria chalumnae.</title>
        <authorList>
            <person name="Di Palma F."/>
            <person name="Alfoldi J."/>
            <person name="Johnson J."/>
            <person name="Berlin A."/>
            <person name="Gnerre S."/>
            <person name="Jaffe D."/>
            <person name="MacCallum I."/>
            <person name="Young S."/>
            <person name="Walker B.J."/>
            <person name="Lander E."/>
            <person name="Lindblad-Toh K."/>
        </authorList>
    </citation>
    <scope>NUCLEOTIDE SEQUENCE [LARGE SCALE GENOMIC DNA]</scope>
    <source>
        <strain evidence="3">Wild caught</strain>
    </source>
</reference>
<dbReference type="SUPFAM" id="SSF49265">
    <property type="entry name" value="Fibronectin type III"/>
    <property type="match status" value="1"/>
</dbReference>
<dbReference type="Pfam" id="PF21109">
    <property type="entry name" value="Stonustoxin_helical"/>
    <property type="match status" value="1"/>
</dbReference>
<proteinExistence type="predicted"/>
<dbReference type="Pfam" id="PF18078">
    <property type="entry name" value="Thioredoxin_11"/>
    <property type="match status" value="1"/>
</dbReference>
<dbReference type="HOGENOM" id="CLU_015596_1_0_1"/>
<evidence type="ECO:0000259" key="1">
    <source>
        <dbReference type="PROSITE" id="PS50853"/>
    </source>
</evidence>
<dbReference type="InterPro" id="IPR003961">
    <property type="entry name" value="FN3_dom"/>
</dbReference>
<evidence type="ECO:0000313" key="2">
    <source>
        <dbReference type="Ensembl" id="ENSLACP00000009527.1"/>
    </source>
</evidence>
<dbReference type="InterPro" id="IPR036116">
    <property type="entry name" value="FN3_sf"/>
</dbReference>
<dbReference type="GeneTree" id="ENSGT00390000014380"/>
<dbReference type="eggNOG" id="ENOG502QV7C">
    <property type="taxonomic scope" value="Eukaryota"/>
</dbReference>
<name>H3AIQ6_LATCH</name>
<keyword evidence="3" id="KW-1185">Reference proteome</keyword>
<dbReference type="InterPro" id="IPR040581">
    <property type="entry name" value="Thioredoxin_11"/>
</dbReference>
<dbReference type="Pfam" id="PF24674">
    <property type="entry name" value="MACPF_SNTX"/>
    <property type="match status" value="1"/>
</dbReference>
<dbReference type="EMBL" id="AFYH01212576">
    <property type="status" value="NOT_ANNOTATED_CDS"/>
    <property type="molecule type" value="Genomic_DNA"/>
</dbReference>
<dbReference type="InParanoid" id="H3AIQ6"/>
<evidence type="ECO:0000313" key="3">
    <source>
        <dbReference type="Proteomes" id="UP000008672"/>
    </source>
</evidence>
<dbReference type="Ensembl" id="ENSLACT00000009599.1">
    <property type="protein sequence ID" value="ENSLACP00000009527.1"/>
    <property type="gene ID" value="ENSLACG00000008400.1"/>
</dbReference>
<feature type="domain" description="Fibronectin type-III" evidence="1">
    <location>
        <begin position="519"/>
        <end position="612"/>
    </location>
</feature>
<reference evidence="2" key="3">
    <citation type="submission" date="2025-09" db="UniProtKB">
        <authorList>
            <consortium name="Ensembl"/>
        </authorList>
    </citation>
    <scope>IDENTIFICATION</scope>
</reference>
<dbReference type="PROSITE" id="PS50853">
    <property type="entry name" value="FN3"/>
    <property type="match status" value="1"/>
</dbReference>